<name>A0ABV9WE32_9ACTN</name>
<feature type="transmembrane region" description="Helical" evidence="2">
    <location>
        <begin position="445"/>
        <end position="461"/>
    </location>
</feature>
<evidence type="ECO:0000313" key="4">
    <source>
        <dbReference type="Proteomes" id="UP001595912"/>
    </source>
</evidence>
<feature type="transmembrane region" description="Helical" evidence="2">
    <location>
        <begin position="75"/>
        <end position="100"/>
    </location>
</feature>
<sequence>MVSATWTVKGTAVGQPAQQQTTRRRLRRWLLTDLNAEQSGGPHAKPGTAHQRPWWQVMCLTGLDYFSTLGYQPGIAALAAGAVSPLATLILVLLTLLGALPVYRRVARESPHGQGSIAMLERILPRWTGKLFVLALLGFAATDFIITITLSAADATAHVLENPYVPEALHGEQVVVTLILIALLGSVFLRGFKEAIGIAVGIVVVYLALNAVVVAVALQHVAAHPHVVADWRALLSSEHPDLFGIALVALLVFPKLALGLSGFETGVAVMPLIKGDPGDDPQEPRGRIRGAHRLLTTAAVIMSVFLVASSFVTTLLIPQPEFEEGGKAYGRALAYLAHSYLGNGFGTVYDISTVLILWFAGASAMAGLLNLVPQYLPRYGMAPKWTRAVRPLVVVFTLTAFLITVIFAADVNAQGGAYATGVLVLITSAAVAVTMSARRRGHRKTTIAFAVVTVVFAYTTVDNVIERPDGVKIASLFILAIVATSLLSRILRVTELRVTEVRLDPLAQRFVDEAAESGEIRIIANEPDARDEAEYRDKEFEQRKHNHIPARSWPLFLEVTVADPSDFEAALHVTGEERHGYRILKMNSPTIANAIAALLLHLRDDTGDLPHIYFNWTEGNPVVYLLRYLFLGDGEIAPVTREVLREAERDPERRPLVHVG</sequence>
<feature type="transmembrane region" description="Helical" evidence="2">
    <location>
        <begin position="388"/>
        <end position="409"/>
    </location>
</feature>
<feature type="transmembrane region" description="Helical" evidence="2">
    <location>
        <begin position="196"/>
        <end position="222"/>
    </location>
</feature>
<feature type="transmembrane region" description="Helical" evidence="2">
    <location>
        <begin position="294"/>
        <end position="317"/>
    </location>
</feature>
<comment type="caution">
    <text evidence="3">The sequence shown here is derived from an EMBL/GenBank/DDBJ whole genome shotgun (WGS) entry which is preliminary data.</text>
</comment>
<dbReference type="Proteomes" id="UP001595912">
    <property type="component" value="Unassembled WGS sequence"/>
</dbReference>
<protein>
    <submittedName>
        <fullName evidence="3">Amino acid transporter</fullName>
    </submittedName>
</protein>
<keyword evidence="2" id="KW-0472">Membrane</keyword>
<dbReference type="Gene3D" id="1.20.1740.10">
    <property type="entry name" value="Amino acid/polyamine transporter I"/>
    <property type="match status" value="1"/>
</dbReference>
<gene>
    <name evidence="3" type="ORF">ACFPIJ_51825</name>
</gene>
<keyword evidence="2" id="KW-0812">Transmembrane</keyword>
<accession>A0ABV9WE32</accession>
<dbReference type="EMBL" id="JBHSIU010000097">
    <property type="protein sequence ID" value="MFC5006299.1"/>
    <property type="molecule type" value="Genomic_DNA"/>
</dbReference>
<reference evidence="4" key="1">
    <citation type="journal article" date="2019" name="Int. J. Syst. Evol. Microbiol.">
        <title>The Global Catalogue of Microorganisms (GCM) 10K type strain sequencing project: providing services to taxonomists for standard genome sequencing and annotation.</title>
        <authorList>
            <consortium name="The Broad Institute Genomics Platform"/>
            <consortium name="The Broad Institute Genome Sequencing Center for Infectious Disease"/>
            <person name="Wu L."/>
            <person name="Ma J."/>
        </authorList>
    </citation>
    <scope>NUCLEOTIDE SEQUENCE [LARGE SCALE GENOMIC DNA]</scope>
    <source>
        <strain evidence="4">CGMCC 4.7152</strain>
    </source>
</reference>
<feature type="transmembrane region" description="Helical" evidence="2">
    <location>
        <begin position="131"/>
        <end position="153"/>
    </location>
</feature>
<organism evidence="3 4">
    <name type="scientific">Dactylosporangium cerinum</name>
    <dbReference type="NCBI Taxonomy" id="1434730"/>
    <lineage>
        <taxon>Bacteria</taxon>
        <taxon>Bacillati</taxon>
        <taxon>Actinomycetota</taxon>
        <taxon>Actinomycetes</taxon>
        <taxon>Micromonosporales</taxon>
        <taxon>Micromonosporaceae</taxon>
        <taxon>Dactylosporangium</taxon>
    </lineage>
</organism>
<evidence type="ECO:0000256" key="1">
    <source>
        <dbReference type="SAM" id="MobiDB-lite"/>
    </source>
</evidence>
<proteinExistence type="predicted"/>
<feature type="transmembrane region" description="Helical" evidence="2">
    <location>
        <begin position="355"/>
        <end position="376"/>
    </location>
</feature>
<feature type="transmembrane region" description="Helical" evidence="2">
    <location>
        <begin position="173"/>
        <end position="189"/>
    </location>
</feature>
<evidence type="ECO:0000313" key="3">
    <source>
        <dbReference type="EMBL" id="MFC5006299.1"/>
    </source>
</evidence>
<feature type="transmembrane region" description="Helical" evidence="2">
    <location>
        <begin position="473"/>
        <end position="491"/>
    </location>
</feature>
<feature type="region of interest" description="Disordered" evidence="1">
    <location>
        <begin position="1"/>
        <end position="22"/>
    </location>
</feature>
<feature type="transmembrane region" description="Helical" evidence="2">
    <location>
        <begin position="415"/>
        <end position="433"/>
    </location>
</feature>
<evidence type="ECO:0000256" key="2">
    <source>
        <dbReference type="SAM" id="Phobius"/>
    </source>
</evidence>
<dbReference type="RefSeq" id="WP_380126916.1">
    <property type="nucleotide sequence ID" value="NZ_JBHSIU010000097.1"/>
</dbReference>
<keyword evidence="4" id="KW-1185">Reference proteome</keyword>
<keyword evidence="2" id="KW-1133">Transmembrane helix</keyword>
<feature type="transmembrane region" description="Helical" evidence="2">
    <location>
        <begin position="242"/>
        <end position="273"/>
    </location>
</feature>